<feature type="transmembrane region" description="Helical" evidence="6">
    <location>
        <begin position="88"/>
        <end position="111"/>
    </location>
</feature>
<feature type="transmembrane region" description="Helical" evidence="6">
    <location>
        <begin position="33"/>
        <end position="52"/>
    </location>
</feature>
<dbReference type="RefSeq" id="WP_200673608.1">
    <property type="nucleotide sequence ID" value="NZ_JAACYA010000001.1"/>
</dbReference>
<keyword evidence="4 6" id="KW-1133">Transmembrane helix</keyword>
<name>A0ABS1GH55_9AQUI</name>
<sequence length="245" mass="27218">MEYRFLLSYLMVIAALYYAYRERLGIEKTLFINSVRAFIQLLFLGYILTFVFHLNSPFELIGILFLMILFASYTAQSRVKLKEKGYSTAFLTILLSSSIVIASLLIFGIVSFKPNEIIPVGGMIIGNALNVYTIAVDRMKGEVENSIDIIENIVALGGRLKDAFSLIGKKSVKAAMIPVTNMLQTVGIIHIPGITTGMLIAGADPFEAVSYQLAIMYMMVSVAMFTGIFSVRFGYDKILRTVKQS</sequence>
<reference evidence="7 8" key="1">
    <citation type="journal article" date="2021" name="Syst. Appl. Microbiol.">
        <title>Persephonella atlantica sp. nov.: How to adapt to physico-chemical gradients in high temperature hydrothermal habitats.</title>
        <authorList>
            <person name="Francois D.X."/>
            <person name="Godfroy A."/>
            <person name="Mathien C."/>
            <person name="Aube J."/>
            <person name="Cathalot C."/>
            <person name="Lesongeur F."/>
            <person name="L'Haridon S."/>
            <person name="Philippon X."/>
            <person name="Roussel E.G."/>
        </authorList>
    </citation>
    <scope>NUCLEOTIDE SEQUENCE [LARGE SCALE GENOMIC DNA]</scope>
    <source>
        <strain evidence="7 8">MO1340</strain>
    </source>
</reference>
<feature type="transmembrane region" description="Helical" evidence="6">
    <location>
        <begin position="214"/>
        <end position="235"/>
    </location>
</feature>
<keyword evidence="3 6" id="KW-0812">Transmembrane</keyword>
<feature type="transmembrane region" description="Helical" evidence="6">
    <location>
        <begin position="117"/>
        <end position="136"/>
    </location>
</feature>
<comment type="subcellular location">
    <subcellularLocation>
        <location evidence="1">Membrane</location>
        <topology evidence="1">Multi-pass membrane protein</topology>
    </subcellularLocation>
</comment>
<dbReference type="Pfam" id="PF03649">
    <property type="entry name" value="UPF0014"/>
    <property type="match status" value="1"/>
</dbReference>
<keyword evidence="5 6" id="KW-0472">Membrane</keyword>
<organism evidence="7 8">
    <name type="scientific">Persephonella atlantica</name>
    <dbReference type="NCBI Taxonomy" id="2699429"/>
    <lineage>
        <taxon>Bacteria</taxon>
        <taxon>Pseudomonadati</taxon>
        <taxon>Aquificota</taxon>
        <taxon>Aquificia</taxon>
        <taxon>Aquificales</taxon>
        <taxon>Hydrogenothermaceae</taxon>
        <taxon>Persephonella</taxon>
    </lineage>
</organism>
<comment type="similarity">
    <text evidence="2">Belongs to the UPF0014 family.</text>
</comment>
<accession>A0ABS1GH55</accession>
<comment type="caution">
    <text evidence="7">The sequence shown here is derived from an EMBL/GenBank/DDBJ whole genome shotgun (WGS) entry which is preliminary data.</text>
</comment>
<feature type="transmembrane region" description="Helical" evidence="6">
    <location>
        <begin position="179"/>
        <end position="202"/>
    </location>
</feature>
<evidence type="ECO:0000313" key="7">
    <source>
        <dbReference type="EMBL" id="MBK3332225.1"/>
    </source>
</evidence>
<evidence type="ECO:0000313" key="8">
    <source>
        <dbReference type="Proteomes" id="UP000772812"/>
    </source>
</evidence>
<dbReference type="Proteomes" id="UP000772812">
    <property type="component" value="Unassembled WGS sequence"/>
</dbReference>
<dbReference type="PANTHER" id="PTHR30028">
    <property type="entry name" value="UPF0014 INNER MEMBRANE PROTEIN YBBM-RELATED"/>
    <property type="match status" value="1"/>
</dbReference>
<protein>
    <submittedName>
        <fullName evidence="7">Iron export ABC transporter permease subunit FetB</fullName>
    </submittedName>
</protein>
<dbReference type="InterPro" id="IPR005226">
    <property type="entry name" value="UPF0014_fam"/>
</dbReference>
<evidence type="ECO:0000256" key="1">
    <source>
        <dbReference type="ARBA" id="ARBA00004141"/>
    </source>
</evidence>
<evidence type="ECO:0000256" key="3">
    <source>
        <dbReference type="ARBA" id="ARBA00022692"/>
    </source>
</evidence>
<gene>
    <name evidence="7" type="primary">fetB</name>
    <name evidence="7" type="ORF">GWK41_03975</name>
</gene>
<feature type="transmembrane region" description="Helical" evidence="6">
    <location>
        <begin position="58"/>
        <end position="76"/>
    </location>
</feature>
<feature type="transmembrane region" description="Helical" evidence="6">
    <location>
        <begin position="6"/>
        <end position="21"/>
    </location>
</feature>
<dbReference type="EMBL" id="JAACYA010000001">
    <property type="protein sequence ID" value="MBK3332225.1"/>
    <property type="molecule type" value="Genomic_DNA"/>
</dbReference>
<evidence type="ECO:0000256" key="2">
    <source>
        <dbReference type="ARBA" id="ARBA00005268"/>
    </source>
</evidence>
<evidence type="ECO:0000256" key="5">
    <source>
        <dbReference type="ARBA" id="ARBA00023136"/>
    </source>
</evidence>
<dbReference type="PANTHER" id="PTHR30028:SF0">
    <property type="entry name" value="PROTEIN ALUMINUM SENSITIVE 3"/>
    <property type="match status" value="1"/>
</dbReference>
<evidence type="ECO:0000256" key="4">
    <source>
        <dbReference type="ARBA" id="ARBA00022989"/>
    </source>
</evidence>
<proteinExistence type="inferred from homology"/>
<keyword evidence="8" id="KW-1185">Reference proteome</keyword>
<evidence type="ECO:0000256" key="6">
    <source>
        <dbReference type="SAM" id="Phobius"/>
    </source>
</evidence>